<dbReference type="Proteomes" id="UP000095286">
    <property type="component" value="Unplaced"/>
</dbReference>
<organism evidence="1 2">
    <name type="scientific">Rhabditophanes sp. KR3021</name>
    <dbReference type="NCBI Taxonomy" id="114890"/>
    <lineage>
        <taxon>Eukaryota</taxon>
        <taxon>Metazoa</taxon>
        <taxon>Ecdysozoa</taxon>
        <taxon>Nematoda</taxon>
        <taxon>Chromadorea</taxon>
        <taxon>Rhabditida</taxon>
        <taxon>Tylenchina</taxon>
        <taxon>Panagrolaimomorpha</taxon>
        <taxon>Strongyloidoidea</taxon>
        <taxon>Alloionematidae</taxon>
        <taxon>Rhabditophanes</taxon>
    </lineage>
</organism>
<reference evidence="2" key="1">
    <citation type="submission" date="2016-11" db="UniProtKB">
        <authorList>
            <consortium name="WormBaseParasite"/>
        </authorList>
    </citation>
    <scope>IDENTIFICATION</scope>
    <source>
        <strain evidence="2">KR3021</strain>
    </source>
</reference>
<dbReference type="WBParaSite" id="RSKR_0000457500.1">
    <property type="protein sequence ID" value="RSKR_0000457500.1"/>
    <property type="gene ID" value="RSKR_0000457500"/>
</dbReference>
<proteinExistence type="predicted"/>
<name>A0AC35TVT1_9BILA</name>
<accession>A0AC35TVT1</accession>
<evidence type="ECO:0000313" key="2">
    <source>
        <dbReference type="WBParaSite" id="RSKR_0000457500.1"/>
    </source>
</evidence>
<sequence>MQPTLLTSKTPEAVAIPGHGKEEVVTTTTEVQQIDEVKAEQTNGETPAAQISAEAALETPAPETNGKTPAAEPTVEPTAEPTAEIMIEAVTENGTEEPAAVALEDEAVAPVTEGEEPPADSTPLEEPTEAEQFRKIFIGGLTANTTEEMLKEFFGQWEGNILDCVVMRDPATKRSRGFGFVSFSNQLEVDKAMINRPHNIDGKVVDTKRAVPRDQSKTGEANVSSKRLYVSGIRDTHTEEMLSEYFGKFGAVLKTEIINDKATGKPRGFAFVTFDDYDCVDKCILIKSHMINELRCDVKKAVSKEEMNRSMDNGGMRDRRSGGGGERGGMKRRQNDGPSNIPNKHGRRNGPPSSGRGSQSFNGGRNAGHGGNFRGGNDSYSSGGYGGYQASAPWQNQGSWNNQGGNYGGSGYQQQGSYGGSGGAPASNWADSNWGLQSGGGSGGYAPNPNWNQGGGGGSSNNSWNPSGAAAGNNPSRGANQWGGAPSNNQQQWNSGRGGY</sequence>
<evidence type="ECO:0000313" key="1">
    <source>
        <dbReference type="Proteomes" id="UP000095286"/>
    </source>
</evidence>
<protein>
    <submittedName>
        <fullName evidence="2">Heterogeneous nuclear ribonucleoprotein A1</fullName>
    </submittedName>
</protein>